<name>A0ABQ6GB38_9BACL</name>
<keyword evidence="3" id="KW-1185">Reference proteome</keyword>
<evidence type="ECO:0000313" key="3">
    <source>
        <dbReference type="Proteomes" id="UP001157114"/>
    </source>
</evidence>
<evidence type="ECO:0000313" key="2">
    <source>
        <dbReference type="EMBL" id="GLX68179.1"/>
    </source>
</evidence>
<gene>
    <name evidence="2" type="ORF">MU1_25240</name>
</gene>
<feature type="chain" id="PRO_5046459395" evidence="1">
    <location>
        <begin position="23"/>
        <end position="200"/>
    </location>
</feature>
<accession>A0ABQ6GB38</accession>
<organism evidence="2 3">
    <name type="scientific">Paenibacillus glycanilyticus</name>
    <dbReference type="NCBI Taxonomy" id="126569"/>
    <lineage>
        <taxon>Bacteria</taxon>
        <taxon>Bacillati</taxon>
        <taxon>Bacillota</taxon>
        <taxon>Bacilli</taxon>
        <taxon>Bacillales</taxon>
        <taxon>Paenibacillaceae</taxon>
        <taxon>Paenibacillus</taxon>
    </lineage>
</organism>
<protein>
    <submittedName>
        <fullName evidence="2">Uncharacterized protein</fullName>
    </submittedName>
</protein>
<dbReference type="RefSeq" id="WP_284238928.1">
    <property type="nucleotide sequence ID" value="NZ_BSSQ01000011.1"/>
</dbReference>
<reference evidence="2 3" key="1">
    <citation type="submission" date="2023-03" db="EMBL/GenBank/DDBJ databases">
        <title>Draft genome sequence of the bacteria which degrade cell wall of Tricholomamatutake.</title>
        <authorList>
            <person name="Konishi Y."/>
            <person name="Fukuta Y."/>
            <person name="Shirasaka N."/>
        </authorList>
    </citation>
    <scope>NUCLEOTIDE SEQUENCE [LARGE SCALE GENOMIC DNA]</scope>
    <source>
        <strain evidence="3">mu1</strain>
    </source>
</reference>
<proteinExistence type="predicted"/>
<dbReference type="EMBL" id="BSSQ01000011">
    <property type="protein sequence ID" value="GLX68179.1"/>
    <property type="molecule type" value="Genomic_DNA"/>
</dbReference>
<feature type="signal peptide" evidence="1">
    <location>
        <begin position="1"/>
        <end position="22"/>
    </location>
</feature>
<keyword evidence="1" id="KW-0732">Signal</keyword>
<evidence type="ECO:0000256" key="1">
    <source>
        <dbReference type="SAM" id="SignalP"/>
    </source>
</evidence>
<comment type="caution">
    <text evidence="2">The sequence shown here is derived from an EMBL/GenBank/DDBJ whole genome shotgun (WGS) entry which is preliminary data.</text>
</comment>
<sequence length="200" mass="22694">MLSKIMKLSLVMLLVCSPVVYAGDEEPFHSELKNLAKQFEQITGQSILLPTWLPKNYVLIDAGIFMSHHLDITYSRAQKRDGSIALHIYREGIGPSPDSYFSKITLKNGRTAYLNEIRREGPFDNIPIEGSAFELYFYDHDLLYTLNTASDVIDPRTLRKNLIKIATSMDYEKGFTKSVTTVPVLEIETIPAPDGNWTYV</sequence>
<dbReference type="Proteomes" id="UP001157114">
    <property type="component" value="Unassembled WGS sequence"/>
</dbReference>